<dbReference type="EMBL" id="CP040812">
    <property type="protein sequence ID" value="QCY68988.1"/>
    <property type="molecule type" value="Genomic_DNA"/>
</dbReference>
<comment type="catalytic activity">
    <reaction evidence="1">
        <text>ATP + protein L-histidine = ADP + protein N-phospho-L-histidine.</text>
        <dbReference type="EC" id="2.7.13.3"/>
    </reaction>
</comment>
<feature type="modified residue" description="4-aspartylphosphate" evidence="8">
    <location>
        <position position="689"/>
    </location>
</feature>
<evidence type="ECO:0000259" key="11">
    <source>
        <dbReference type="PROSITE" id="PS50109"/>
    </source>
</evidence>
<dbReference type="Gene3D" id="1.10.10.60">
    <property type="entry name" value="Homeodomain-like"/>
    <property type="match status" value="2"/>
</dbReference>
<evidence type="ECO:0000256" key="3">
    <source>
        <dbReference type="ARBA" id="ARBA00022553"/>
    </source>
</evidence>
<feature type="domain" description="Histidine kinase" evidence="11">
    <location>
        <begin position="414"/>
        <end position="620"/>
    </location>
</feature>
<evidence type="ECO:0000313" key="14">
    <source>
        <dbReference type="Proteomes" id="UP000309016"/>
    </source>
</evidence>
<keyword evidence="7" id="KW-0804">Transcription</keyword>
<dbReference type="Pfam" id="PF00072">
    <property type="entry name" value="Response_reg"/>
    <property type="match status" value="1"/>
</dbReference>
<evidence type="ECO:0000256" key="7">
    <source>
        <dbReference type="ARBA" id="ARBA00023163"/>
    </source>
</evidence>
<dbReference type="SUPFAM" id="SSF52172">
    <property type="entry name" value="CheY-like"/>
    <property type="match status" value="1"/>
</dbReference>
<dbReference type="PROSITE" id="PS01124">
    <property type="entry name" value="HTH_ARAC_FAMILY_2"/>
    <property type="match status" value="1"/>
</dbReference>
<evidence type="ECO:0000256" key="1">
    <source>
        <dbReference type="ARBA" id="ARBA00000085"/>
    </source>
</evidence>
<dbReference type="PROSITE" id="PS50110">
    <property type="entry name" value="RESPONSE_REGULATORY"/>
    <property type="match status" value="1"/>
</dbReference>
<dbReference type="InterPro" id="IPR011006">
    <property type="entry name" value="CheY-like_superfamily"/>
</dbReference>
<organism evidence="13 14">
    <name type="scientific">Antarcticibacterium flavum</name>
    <dbReference type="NCBI Taxonomy" id="2058175"/>
    <lineage>
        <taxon>Bacteria</taxon>
        <taxon>Pseudomonadati</taxon>
        <taxon>Bacteroidota</taxon>
        <taxon>Flavobacteriia</taxon>
        <taxon>Flavobacteriales</taxon>
        <taxon>Flavobacteriaceae</taxon>
        <taxon>Antarcticibacterium</taxon>
    </lineage>
</organism>
<keyword evidence="9" id="KW-0812">Transmembrane</keyword>
<protein>
    <recommendedName>
        <fullName evidence="2">histidine kinase</fullName>
        <ecNumber evidence="2">2.7.13.3</ecNumber>
    </recommendedName>
</protein>
<dbReference type="GO" id="GO:0000155">
    <property type="term" value="F:phosphorelay sensor kinase activity"/>
    <property type="evidence" value="ECO:0007669"/>
    <property type="project" value="InterPro"/>
</dbReference>
<dbReference type="InterPro" id="IPR005467">
    <property type="entry name" value="His_kinase_dom"/>
</dbReference>
<dbReference type="Pfam" id="PF12833">
    <property type="entry name" value="HTH_18"/>
    <property type="match status" value="1"/>
</dbReference>
<gene>
    <name evidence="13" type="ORF">FHG64_05975</name>
</gene>
<dbReference type="CDD" id="cd06308">
    <property type="entry name" value="PBP1_sensor_kinase-like"/>
    <property type="match status" value="1"/>
</dbReference>
<dbReference type="OrthoDB" id="358279at2"/>
<dbReference type="SMART" id="SM00342">
    <property type="entry name" value="HTH_ARAC"/>
    <property type="match status" value="1"/>
</dbReference>
<dbReference type="PROSITE" id="PS50109">
    <property type="entry name" value="HIS_KIN"/>
    <property type="match status" value="1"/>
</dbReference>
<proteinExistence type="predicted"/>
<dbReference type="InterPro" id="IPR025997">
    <property type="entry name" value="SBP_2_dom"/>
</dbReference>
<dbReference type="PANTHER" id="PTHR43547">
    <property type="entry name" value="TWO-COMPONENT HISTIDINE KINASE"/>
    <property type="match status" value="1"/>
</dbReference>
<dbReference type="CDD" id="cd00082">
    <property type="entry name" value="HisKA"/>
    <property type="match status" value="1"/>
</dbReference>
<dbReference type="GO" id="GO:0003700">
    <property type="term" value="F:DNA-binding transcription factor activity"/>
    <property type="evidence" value="ECO:0007669"/>
    <property type="project" value="InterPro"/>
</dbReference>
<dbReference type="InterPro" id="IPR018060">
    <property type="entry name" value="HTH_AraC"/>
</dbReference>
<evidence type="ECO:0000256" key="6">
    <source>
        <dbReference type="ARBA" id="ARBA00023015"/>
    </source>
</evidence>
<feature type="transmembrane region" description="Helical" evidence="9">
    <location>
        <begin position="340"/>
        <end position="363"/>
    </location>
</feature>
<dbReference type="InterPro" id="IPR004358">
    <property type="entry name" value="Sig_transdc_His_kin-like_C"/>
</dbReference>
<keyword evidence="14" id="KW-1185">Reference proteome</keyword>
<keyword evidence="4" id="KW-0808">Transferase</keyword>
<dbReference type="SUPFAM" id="SSF55874">
    <property type="entry name" value="ATPase domain of HSP90 chaperone/DNA topoisomerase II/histidine kinase"/>
    <property type="match status" value="1"/>
</dbReference>
<keyword evidence="9" id="KW-0472">Membrane</keyword>
<keyword evidence="3 8" id="KW-0597">Phosphoprotein</keyword>
<dbReference type="InterPro" id="IPR009057">
    <property type="entry name" value="Homeodomain-like_sf"/>
</dbReference>
<keyword evidence="5" id="KW-0418">Kinase</keyword>
<keyword evidence="9" id="KW-1133">Transmembrane helix</keyword>
<dbReference type="KEGG" id="afla:FHG64_05975"/>
<dbReference type="PROSITE" id="PS51257">
    <property type="entry name" value="PROKAR_LIPOPROTEIN"/>
    <property type="match status" value="1"/>
</dbReference>
<evidence type="ECO:0000256" key="9">
    <source>
        <dbReference type="SAM" id="Phobius"/>
    </source>
</evidence>
<dbReference type="RefSeq" id="WP_139065570.1">
    <property type="nucleotide sequence ID" value="NZ_CP040812.1"/>
</dbReference>
<feature type="domain" description="HTH araC/xylS-type" evidence="10">
    <location>
        <begin position="781"/>
        <end position="880"/>
    </location>
</feature>
<evidence type="ECO:0000256" key="4">
    <source>
        <dbReference type="ARBA" id="ARBA00022679"/>
    </source>
</evidence>
<dbReference type="SMART" id="SM00387">
    <property type="entry name" value="HATPase_c"/>
    <property type="match status" value="1"/>
</dbReference>
<dbReference type="CDD" id="cd17574">
    <property type="entry name" value="REC_OmpR"/>
    <property type="match status" value="1"/>
</dbReference>
<dbReference type="Gene3D" id="3.30.565.10">
    <property type="entry name" value="Histidine kinase-like ATPase, C-terminal domain"/>
    <property type="match status" value="1"/>
</dbReference>
<evidence type="ECO:0000313" key="13">
    <source>
        <dbReference type="EMBL" id="QCY68988.1"/>
    </source>
</evidence>
<evidence type="ECO:0000256" key="8">
    <source>
        <dbReference type="PROSITE-ProRule" id="PRU00169"/>
    </source>
</evidence>
<evidence type="ECO:0000259" key="10">
    <source>
        <dbReference type="PROSITE" id="PS01124"/>
    </source>
</evidence>
<dbReference type="InterPro" id="IPR003594">
    <property type="entry name" value="HATPase_dom"/>
</dbReference>
<dbReference type="GO" id="GO:0043565">
    <property type="term" value="F:sequence-specific DNA binding"/>
    <property type="evidence" value="ECO:0007669"/>
    <property type="project" value="InterPro"/>
</dbReference>
<dbReference type="InterPro" id="IPR028082">
    <property type="entry name" value="Peripla_BP_I"/>
</dbReference>
<reference evidence="13 14" key="1">
    <citation type="submission" date="2019-06" db="EMBL/GenBank/DDBJ databases">
        <title>Complete genome sequence of Antarcticibacterium flavum KCTC 52984T from an Antarctic marine sediment.</title>
        <authorList>
            <person name="Lee Y.M."/>
            <person name="Shin S.C."/>
        </authorList>
    </citation>
    <scope>NUCLEOTIDE SEQUENCE [LARGE SCALE GENOMIC DNA]</scope>
    <source>
        <strain evidence="13 14">KCTC 52984</strain>
    </source>
</reference>
<dbReference type="SUPFAM" id="SSF53822">
    <property type="entry name" value="Periplasmic binding protein-like I"/>
    <property type="match status" value="1"/>
</dbReference>
<dbReference type="FunFam" id="3.30.565.10:FF:000006">
    <property type="entry name" value="Sensor histidine kinase WalK"/>
    <property type="match status" value="1"/>
</dbReference>
<dbReference type="InterPro" id="IPR036097">
    <property type="entry name" value="HisK_dim/P_sf"/>
</dbReference>
<dbReference type="SUPFAM" id="SSF46689">
    <property type="entry name" value="Homeodomain-like"/>
    <property type="match status" value="2"/>
</dbReference>
<dbReference type="Pfam" id="PF02518">
    <property type="entry name" value="HATPase_c"/>
    <property type="match status" value="1"/>
</dbReference>
<dbReference type="Proteomes" id="UP000309016">
    <property type="component" value="Chromosome"/>
</dbReference>
<dbReference type="Pfam" id="PF13407">
    <property type="entry name" value="Peripla_BP_4"/>
    <property type="match status" value="1"/>
</dbReference>
<dbReference type="AlphaFoldDB" id="A0A5B7X2Y0"/>
<accession>A0A5B7X2Y0</accession>
<evidence type="ECO:0000256" key="2">
    <source>
        <dbReference type="ARBA" id="ARBA00012438"/>
    </source>
</evidence>
<dbReference type="InterPro" id="IPR036890">
    <property type="entry name" value="HATPase_C_sf"/>
</dbReference>
<keyword evidence="6" id="KW-0805">Transcription regulation</keyword>
<sequence>MNKWKLLGLILLLITGCTSSKKETINIGFSQCLSDDEWRIVMNSEIFTEADLINDRDVNIIYRTAHGDNEVQIQQIKELMEQPIDLLIVSPNEAAPLTDIVSRVYKMGIPVIVVDRNINSSDFTSFIGGNNLDVGITAGTIALNMLSEKNKDSARILQITGLPGSSPAEQRFNGFLQSVRNNSSHGVDVLNADWHEETAYYKLDSLYRERTEGYDLIFAHNDEMAHAAYRVTRNFDMDAMIIGVDGLITERGGVPMILDNKIDATISYPTGGDIAVRTALNILDGREVDKYNYLNTFPVDSRNAETLYYEGIRLQNQKEKLRELIGRYDHLYLNVERKNVLIFVFSVFTILLLLSTAVIFYFLSQKNKANRLLLNKQEVIDNQNRYIKKQRDHLLSAVKKMEELTEVKTSFFTNISHEFKTLLTILKLDIEKLDASNNTVHHLRNNVTKLTRTLNQLLHFQKVESPEYPVNFEYGDISIIIHEITENLRPSAEKKGLGFNVDAQRLFCDFDRDIIEKAVRNILHNAIKYTREGEISLRLFSEENLVIIEIEDTGIGIPEDEKQRIFERFEHSSISDFSEDSSGIGLDFSMNLILMHEGNIEVESQPGKGSVFTVKIPVRQKNSVVKSKETVVALSKEKRPRILIVEDSEQIRQRLCEILKQEYEVIEAGDGIEGYEQAKYYSPDLIISDLLMPKMDGLEFSQKIFQNPGTMGIPFILLTAVNTEESIIKGYKIGVDDYITKPFNPETLRARVRNLFEKRLKVKDPVAGTNSPGDKDALFLNRIKEITYENITSENFKIEQVAEELGMSRSKFYKKLKEITGLSPVKYLRQAKLEYGARLILKTDNTISEIAYQSGFSDVKYFTKSFVKEFGQYPTEYRKNFQ</sequence>
<dbReference type="SUPFAM" id="SSF47384">
    <property type="entry name" value="Homodimeric domain of signal transducing histidine kinase"/>
    <property type="match status" value="1"/>
</dbReference>
<dbReference type="InterPro" id="IPR003661">
    <property type="entry name" value="HisK_dim/P_dom"/>
</dbReference>
<evidence type="ECO:0000256" key="5">
    <source>
        <dbReference type="ARBA" id="ARBA00022777"/>
    </source>
</evidence>
<feature type="domain" description="Response regulatory" evidence="12">
    <location>
        <begin position="641"/>
        <end position="756"/>
    </location>
</feature>
<evidence type="ECO:0000259" key="12">
    <source>
        <dbReference type="PROSITE" id="PS50110"/>
    </source>
</evidence>
<name>A0A5B7X2Y0_9FLAO</name>
<dbReference type="Gene3D" id="1.10.287.130">
    <property type="match status" value="1"/>
</dbReference>
<dbReference type="PANTHER" id="PTHR43547:SF2">
    <property type="entry name" value="HYBRID SIGNAL TRANSDUCTION HISTIDINE KINASE C"/>
    <property type="match status" value="1"/>
</dbReference>
<dbReference type="Gene3D" id="3.40.50.2300">
    <property type="match status" value="3"/>
</dbReference>
<dbReference type="PRINTS" id="PR00344">
    <property type="entry name" value="BCTRLSENSOR"/>
</dbReference>
<dbReference type="InterPro" id="IPR001789">
    <property type="entry name" value="Sig_transdc_resp-reg_receiver"/>
</dbReference>
<dbReference type="SMART" id="SM00448">
    <property type="entry name" value="REC"/>
    <property type="match status" value="1"/>
</dbReference>
<dbReference type="EC" id="2.7.13.3" evidence="2"/>